<keyword evidence="4 6" id="KW-1133">Transmembrane helix</keyword>
<keyword evidence="3 6" id="KW-0812">Transmembrane</keyword>
<dbReference type="GeneID" id="84579008"/>
<evidence type="ECO:0000256" key="2">
    <source>
        <dbReference type="ARBA" id="ARBA00022475"/>
    </source>
</evidence>
<evidence type="ECO:0000313" key="8">
    <source>
        <dbReference type="EMBL" id="PMC81015.1"/>
    </source>
</evidence>
<sequence length="164" mass="18830">MENMEVIENNTLNNQKTISIPKFAYAGFFLRLVAFTIDSIVAYSFSNIILKIFQISPDLTFMNIELNPFIETGICLLYFFILTYLNNGQTLGKMAVGIRVISLSDEKLSFFDCLVREVFARYIQNFIKILYLIVGFSPNKQSLADMLVDTVVIKDDVVDYLFEN</sequence>
<dbReference type="InterPro" id="IPR051791">
    <property type="entry name" value="Pra-immunoreactive"/>
</dbReference>
<dbReference type="EMBL" id="PNHP01000005">
    <property type="protein sequence ID" value="PMC81015.1"/>
    <property type="molecule type" value="Genomic_DNA"/>
</dbReference>
<evidence type="ECO:0000256" key="1">
    <source>
        <dbReference type="ARBA" id="ARBA00004651"/>
    </source>
</evidence>
<accession>A0A2N6UHI7</accession>
<keyword evidence="2" id="KW-1003">Cell membrane</keyword>
<comment type="subcellular location">
    <subcellularLocation>
        <location evidence="1">Cell membrane</location>
        <topology evidence="1">Multi-pass membrane protein</topology>
    </subcellularLocation>
</comment>
<dbReference type="PANTHER" id="PTHR36115">
    <property type="entry name" value="PROLINE-RICH ANTIGEN HOMOLOG-RELATED"/>
    <property type="match status" value="1"/>
</dbReference>
<evidence type="ECO:0000256" key="4">
    <source>
        <dbReference type="ARBA" id="ARBA00022989"/>
    </source>
</evidence>
<dbReference type="AlphaFoldDB" id="A0A2N6UHI7"/>
<dbReference type="RefSeq" id="WP_004815800.1">
    <property type="nucleotide sequence ID" value="NZ_CABKPG010000006.1"/>
</dbReference>
<protein>
    <submittedName>
        <fullName evidence="8">RDD family protein</fullName>
    </submittedName>
</protein>
<keyword evidence="5 6" id="KW-0472">Membrane</keyword>
<dbReference type="Proteomes" id="UP000235658">
    <property type="component" value="Unassembled WGS sequence"/>
</dbReference>
<comment type="caution">
    <text evidence="8">The sequence shown here is derived from an EMBL/GenBank/DDBJ whole genome shotgun (WGS) entry which is preliminary data.</text>
</comment>
<dbReference type="GO" id="GO:0005886">
    <property type="term" value="C:plasma membrane"/>
    <property type="evidence" value="ECO:0007669"/>
    <property type="project" value="UniProtKB-SubCell"/>
</dbReference>
<proteinExistence type="predicted"/>
<evidence type="ECO:0000256" key="5">
    <source>
        <dbReference type="ARBA" id="ARBA00023136"/>
    </source>
</evidence>
<feature type="domain" description="RDD" evidence="7">
    <location>
        <begin position="25"/>
        <end position="147"/>
    </location>
</feature>
<dbReference type="PANTHER" id="PTHR36115:SF9">
    <property type="entry name" value="LMO1584 PROTEIN"/>
    <property type="match status" value="1"/>
</dbReference>
<reference evidence="8 9" key="1">
    <citation type="submission" date="2017-09" db="EMBL/GenBank/DDBJ databases">
        <title>Bacterial strain isolated from the female urinary microbiota.</title>
        <authorList>
            <person name="Thomas-White K."/>
            <person name="Kumar N."/>
            <person name="Forster S."/>
            <person name="Putonti C."/>
            <person name="Lawley T."/>
            <person name="Wolfe A.J."/>
        </authorList>
    </citation>
    <scope>NUCLEOTIDE SEQUENCE [LARGE SCALE GENOMIC DNA]</scope>
    <source>
        <strain evidence="8 9">UMB0204</strain>
    </source>
</reference>
<evidence type="ECO:0000256" key="6">
    <source>
        <dbReference type="SAM" id="Phobius"/>
    </source>
</evidence>
<evidence type="ECO:0000259" key="7">
    <source>
        <dbReference type="Pfam" id="PF06271"/>
    </source>
</evidence>
<evidence type="ECO:0000313" key="9">
    <source>
        <dbReference type="Proteomes" id="UP000235658"/>
    </source>
</evidence>
<evidence type="ECO:0000256" key="3">
    <source>
        <dbReference type="ARBA" id="ARBA00022692"/>
    </source>
</evidence>
<name>A0A2N6UHI7_9FIRM</name>
<dbReference type="Pfam" id="PF06271">
    <property type="entry name" value="RDD"/>
    <property type="match status" value="1"/>
</dbReference>
<gene>
    <name evidence="8" type="ORF">CJ192_07400</name>
</gene>
<feature type="transmembrane region" description="Helical" evidence="6">
    <location>
        <begin position="23"/>
        <end position="46"/>
    </location>
</feature>
<dbReference type="InterPro" id="IPR010432">
    <property type="entry name" value="RDD"/>
</dbReference>
<feature type="transmembrane region" description="Helical" evidence="6">
    <location>
        <begin position="66"/>
        <end position="85"/>
    </location>
</feature>
<organism evidence="8 9">
    <name type="scientific">Anaerococcus hydrogenalis</name>
    <dbReference type="NCBI Taxonomy" id="33029"/>
    <lineage>
        <taxon>Bacteria</taxon>
        <taxon>Bacillati</taxon>
        <taxon>Bacillota</taxon>
        <taxon>Tissierellia</taxon>
        <taxon>Tissierellales</taxon>
        <taxon>Peptoniphilaceae</taxon>
        <taxon>Anaerococcus</taxon>
    </lineage>
</organism>